<evidence type="ECO:0000313" key="9">
    <source>
        <dbReference type="EMBL" id="MDQ8934666.1"/>
    </source>
</evidence>
<name>A0AAW8J3S5_9GAMM</name>
<dbReference type="SUPFAM" id="SSF53720">
    <property type="entry name" value="ALDH-like"/>
    <property type="match status" value="1"/>
</dbReference>
<feature type="active site" evidence="5">
    <location>
        <position position="254"/>
    </location>
</feature>
<dbReference type="GO" id="GO:0006081">
    <property type="term" value="P:aldehyde metabolic process"/>
    <property type="evidence" value="ECO:0007669"/>
    <property type="project" value="InterPro"/>
</dbReference>
<feature type="domain" description="Aldehyde dehydrogenase" evidence="8">
    <location>
        <begin position="10"/>
        <end position="445"/>
    </location>
</feature>
<evidence type="ECO:0000256" key="6">
    <source>
        <dbReference type="PROSITE-ProRule" id="PRU10007"/>
    </source>
</evidence>
<dbReference type="Pfam" id="PF00171">
    <property type="entry name" value="Aldedh"/>
    <property type="match status" value="1"/>
</dbReference>
<evidence type="ECO:0000256" key="2">
    <source>
        <dbReference type="ARBA" id="ARBA00023002"/>
    </source>
</evidence>
<sequence>MTITNETVTAEAKVKKIFDAQLNTSLMLRKGSIEKRIQKLKQLQNELINRREEFYKAFKTDFNKPKLEVEYTEIFTVIDEIKYTTSHLKQWTTPTQVSSSITAIGTSSYIKFEPRGRCLILGPWNYPLNTILCPLVSAIAAGNTVIIKPSEHVPTVNKVLIDLIHSVFDKTEVAVVLGDESIAKELLSLPFNHVYFTGSPIVGKKIMAAASHHLSSITLELGGKSPVIVDESADMANVVSTIWWGKLINAGQSCVAPDYCFVHQSVYDKFLQESVKIIKKRYGDDAEARQKSHDLARIITDQHFSRVNNLIKDAVDQGAQLIIGGDNRAEDRFVDTTLLVNIPTDAKILQEEIFGPVLPVISYNHIEQVIEYINQRDKPLALYVFSTKQTVIDNIIQNTSSGSICVNECMTQYSNSNLPFGGVNNSGIGNAHGFFGFRAFSHERAVLTSKIKLAQSFVVPPYHPVKLKTARLLSSSVNRLTSFYS</sequence>
<evidence type="ECO:0000259" key="8">
    <source>
        <dbReference type="Pfam" id="PF00171"/>
    </source>
</evidence>
<evidence type="ECO:0000256" key="1">
    <source>
        <dbReference type="ARBA" id="ARBA00009986"/>
    </source>
</evidence>
<evidence type="ECO:0000256" key="5">
    <source>
        <dbReference type="PIRSR" id="PIRSR036492-1"/>
    </source>
</evidence>
<dbReference type="EMBL" id="JAVIDL010000003">
    <property type="protein sequence ID" value="MDQ8934666.1"/>
    <property type="molecule type" value="Genomic_DNA"/>
</dbReference>
<keyword evidence="3" id="KW-0520">NAD</keyword>
<dbReference type="PROSITE" id="PS00070">
    <property type="entry name" value="ALDEHYDE_DEHYDR_CYS"/>
    <property type="match status" value="1"/>
</dbReference>
<proteinExistence type="inferred from homology"/>
<dbReference type="InterPro" id="IPR016161">
    <property type="entry name" value="Ald_DH/histidinol_DH"/>
</dbReference>
<dbReference type="AlphaFoldDB" id="A0AAW8J3S5"/>
<dbReference type="FunFam" id="3.40.309.10:FF:000003">
    <property type="entry name" value="Aldehyde dehydrogenase"/>
    <property type="match status" value="1"/>
</dbReference>
<dbReference type="PIRSF" id="PIRSF036492">
    <property type="entry name" value="ALDH"/>
    <property type="match status" value="1"/>
</dbReference>
<comment type="similarity">
    <text evidence="1 4 7">Belongs to the aldehyde dehydrogenase family.</text>
</comment>
<dbReference type="Gene3D" id="3.40.309.10">
    <property type="entry name" value="Aldehyde Dehydrogenase, Chain A, domain 2"/>
    <property type="match status" value="1"/>
</dbReference>
<dbReference type="Proteomes" id="UP001243844">
    <property type="component" value="Unassembled WGS sequence"/>
</dbReference>
<dbReference type="PANTHER" id="PTHR43570">
    <property type="entry name" value="ALDEHYDE DEHYDROGENASE"/>
    <property type="match status" value="1"/>
</dbReference>
<dbReference type="Gene3D" id="3.40.605.10">
    <property type="entry name" value="Aldehyde Dehydrogenase, Chain A, domain 1"/>
    <property type="match status" value="1"/>
</dbReference>
<evidence type="ECO:0000313" key="10">
    <source>
        <dbReference type="Proteomes" id="UP001243844"/>
    </source>
</evidence>
<dbReference type="GO" id="GO:0005737">
    <property type="term" value="C:cytoplasm"/>
    <property type="evidence" value="ECO:0007669"/>
    <property type="project" value="TreeGrafter"/>
</dbReference>
<dbReference type="InterPro" id="IPR015590">
    <property type="entry name" value="Aldehyde_DH_dom"/>
</dbReference>
<dbReference type="RefSeq" id="WP_308973682.1">
    <property type="nucleotide sequence ID" value="NZ_JAVIDL010000003.1"/>
</dbReference>
<dbReference type="GO" id="GO:0004029">
    <property type="term" value="F:aldehyde dehydrogenase (NAD+) activity"/>
    <property type="evidence" value="ECO:0007669"/>
    <property type="project" value="TreeGrafter"/>
</dbReference>
<dbReference type="PANTHER" id="PTHR43570:SF20">
    <property type="entry name" value="ALDEHYDE DEHYDROGENASE ALDX-RELATED"/>
    <property type="match status" value="1"/>
</dbReference>
<evidence type="ECO:0000256" key="4">
    <source>
        <dbReference type="PIRNR" id="PIRNR036492"/>
    </source>
</evidence>
<dbReference type="InterPro" id="IPR029510">
    <property type="entry name" value="Ald_DH_CS_GLU"/>
</dbReference>
<dbReference type="InterPro" id="IPR016160">
    <property type="entry name" value="Ald_DH_CS_CYS"/>
</dbReference>
<dbReference type="InterPro" id="IPR012394">
    <property type="entry name" value="Aldehyde_DH_NAD(P)"/>
</dbReference>
<dbReference type="InterPro" id="IPR016163">
    <property type="entry name" value="Ald_DH_C"/>
</dbReference>
<evidence type="ECO:0000256" key="7">
    <source>
        <dbReference type="RuleBase" id="RU003345"/>
    </source>
</evidence>
<reference evidence="9" key="1">
    <citation type="submission" date="2023-08" db="EMBL/GenBank/DDBJ databases">
        <title>Emergence of clinically-relevant ST2 carbapenem-resistant Acinetobacter baumannii strains in hospital sewages in Zhejiang, East of China.</title>
        <authorList>
            <person name="Kaichao C."/>
            <person name="Zhang R."/>
        </authorList>
    </citation>
    <scope>NUCLEOTIDE SEQUENCE</scope>
    <source>
        <strain evidence="9">M-RB-37</strain>
    </source>
</reference>
<feature type="active site" evidence="5 6">
    <location>
        <position position="220"/>
    </location>
</feature>
<gene>
    <name evidence="9" type="ORF">RFH47_02790</name>
</gene>
<comment type="caution">
    <text evidence="9">The sequence shown here is derived from an EMBL/GenBank/DDBJ whole genome shotgun (WGS) entry which is preliminary data.</text>
</comment>
<protein>
    <recommendedName>
        <fullName evidence="4">Aldehyde dehydrogenase</fullName>
    </recommendedName>
</protein>
<organism evidence="9 10">
    <name type="scientific">Acinetobacter rudis</name>
    <dbReference type="NCBI Taxonomy" id="632955"/>
    <lineage>
        <taxon>Bacteria</taxon>
        <taxon>Pseudomonadati</taxon>
        <taxon>Pseudomonadota</taxon>
        <taxon>Gammaproteobacteria</taxon>
        <taxon>Moraxellales</taxon>
        <taxon>Moraxellaceae</taxon>
        <taxon>Acinetobacter</taxon>
    </lineage>
</organism>
<dbReference type="InterPro" id="IPR016162">
    <property type="entry name" value="Ald_DH_N"/>
</dbReference>
<dbReference type="PROSITE" id="PS00687">
    <property type="entry name" value="ALDEHYDE_DEHYDR_GLU"/>
    <property type="match status" value="1"/>
</dbReference>
<accession>A0AAW8J3S5</accession>
<evidence type="ECO:0000256" key="3">
    <source>
        <dbReference type="ARBA" id="ARBA00023027"/>
    </source>
</evidence>
<keyword evidence="2 4" id="KW-0560">Oxidoreductase</keyword>